<dbReference type="Pfam" id="PF00078">
    <property type="entry name" value="RVT_1"/>
    <property type="match status" value="1"/>
</dbReference>
<keyword evidence="1" id="KW-0645">Protease</keyword>
<dbReference type="FunFam" id="3.10.10.10:FF:000007">
    <property type="entry name" value="Retrovirus-related Pol polyprotein from transposon 17.6-like Protein"/>
    <property type="match status" value="1"/>
</dbReference>
<dbReference type="CDD" id="cd01647">
    <property type="entry name" value="RT_LTR"/>
    <property type="match status" value="1"/>
</dbReference>
<proteinExistence type="predicted"/>
<dbReference type="Gene3D" id="3.10.10.10">
    <property type="entry name" value="HIV Type 1 Reverse Transcriptase, subunit A, domain 1"/>
    <property type="match status" value="1"/>
</dbReference>
<evidence type="ECO:0000256" key="2">
    <source>
        <dbReference type="ARBA" id="ARBA00022679"/>
    </source>
</evidence>
<dbReference type="EMBL" id="JAPQFC010001288">
    <property type="protein sequence ID" value="MCY6525088.1"/>
    <property type="molecule type" value="Genomic_DNA"/>
</dbReference>
<reference evidence="9" key="1">
    <citation type="journal article" date="2021" name="Vet Sci">
        <title>O-Serogroups and Pathovirotypes of Escherichia coli Isolated from Post-Weaning Piglets Showing Diarrhoea and/or Oedema in South Korea.</title>
        <authorList>
            <person name="Byun J.W."/>
            <person name="Moon B.Y."/>
            <person name="Do K.H."/>
            <person name="Lee K."/>
            <person name="Lee H.Y."/>
            <person name="Kim W.I."/>
            <person name="So B."/>
            <person name="Lee W.K."/>
        </authorList>
    </citation>
    <scope>NUCLEOTIDE SEQUENCE</scope>
    <source>
        <strain evidence="9">84/14</strain>
    </source>
</reference>
<evidence type="ECO:0000256" key="3">
    <source>
        <dbReference type="ARBA" id="ARBA00022695"/>
    </source>
</evidence>
<evidence type="ECO:0000256" key="1">
    <source>
        <dbReference type="ARBA" id="ARBA00022670"/>
    </source>
</evidence>
<keyword evidence="7 9" id="KW-0695">RNA-directed DNA polymerase</keyword>
<feature type="domain" description="Reverse transcriptase" evidence="8">
    <location>
        <begin position="4"/>
        <end position="94"/>
    </location>
</feature>
<dbReference type="GO" id="GO:0004519">
    <property type="term" value="F:endonuclease activity"/>
    <property type="evidence" value="ECO:0007669"/>
    <property type="project" value="UniProtKB-KW"/>
</dbReference>
<evidence type="ECO:0000313" key="10">
    <source>
        <dbReference type="Proteomes" id="UP001077788"/>
    </source>
</evidence>
<accession>A0A9Q4DK77</accession>
<dbReference type="GO" id="GO:0003964">
    <property type="term" value="F:RNA-directed DNA polymerase activity"/>
    <property type="evidence" value="ECO:0007669"/>
    <property type="project" value="UniProtKB-KW"/>
</dbReference>
<name>A0A9Q4DK77_ACTPL</name>
<dbReference type="PANTHER" id="PTHR24559">
    <property type="entry name" value="TRANSPOSON TY3-I GAG-POL POLYPROTEIN"/>
    <property type="match status" value="1"/>
</dbReference>
<feature type="non-terminal residue" evidence="9">
    <location>
        <position position="1"/>
    </location>
</feature>
<protein>
    <submittedName>
        <fullName evidence="9">Reverse transcriptase family protein</fullName>
    </submittedName>
</protein>
<evidence type="ECO:0000313" key="9">
    <source>
        <dbReference type="EMBL" id="MCY6525088.1"/>
    </source>
</evidence>
<organism evidence="9 10">
    <name type="scientific">Actinobacillus pleuropneumoniae</name>
    <name type="common">Haemophilus pleuropneumoniae</name>
    <dbReference type="NCBI Taxonomy" id="715"/>
    <lineage>
        <taxon>Bacteria</taxon>
        <taxon>Pseudomonadati</taxon>
        <taxon>Pseudomonadota</taxon>
        <taxon>Gammaproteobacteria</taxon>
        <taxon>Pasteurellales</taxon>
        <taxon>Pasteurellaceae</taxon>
        <taxon>Actinobacillus</taxon>
    </lineage>
</organism>
<keyword evidence="3" id="KW-0548">Nucleotidyltransferase</keyword>
<dbReference type="GO" id="GO:0006508">
    <property type="term" value="P:proteolysis"/>
    <property type="evidence" value="ECO:0007669"/>
    <property type="project" value="UniProtKB-KW"/>
</dbReference>
<dbReference type="SUPFAM" id="SSF56672">
    <property type="entry name" value="DNA/RNA polymerases"/>
    <property type="match status" value="1"/>
</dbReference>
<dbReference type="InterPro" id="IPR043128">
    <property type="entry name" value="Rev_trsase/Diguanyl_cyclase"/>
</dbReference>
<sequence length="94" mass="10676">LKDNYPLPKMDHILQRVVGASRISLLDGFSGFNQILVHPDDQDKTAFTTPWGTFKYVKMPFGLKNAGATFQRAMDIAFAKEIHDFLVIYLDDLT</sequence>
<dbReference type="RefSeq" id="WP_267992468.1">
    <property type="nucleotide sequence ID" value="NZ_JAPQFC010001288.1"/>
</dbReference>
<dbReference type="AlphaFoldDB" id="A0A9Q4DK77"/>
<dbReference type="InterPro" id="IPR053134">
    <property type="entry name" value="RNA-dir_DNA_polymerase"/>
</dbReference>
<reference evidence="9" key="2">
    <citation type="submission" date="2022-12" db="EMBL/GenBank/DDBJ databases">
        <authorList>
            <person name="Kardos G."/>
            <person name="Sarkozi R."/>
            <person name="Laczko L."/>
            <person name="Marton S."/>
            <person name="Makrai L."/>
            <person name="Banyai K."/>
            <person name="Fodor L."/>
        </authorList>
    </citation>
    <scope>NUCLEOTIDE SEQUENCE</scope>
    <source>
        <strain evidence="9">84/14</strain>
    </source>
</reference>
<keyword evidence="4" id="KW-0540">Nuclease</keyword>
<keyword evidence="6" id="KW-0378">Hydrolase</keyword>
<comment type="caution">
    <text evidence="9">The sequence shown here is derived from an EMBL/GenBank/DDBJ whole genome shotgun (WGS) entry which is preliminary data.</text>
</comment>
<dbReference type="InterPro" id="IPR043502">
    <property type="entry name" value="DNA/RNA_pol_sf"/>
</dbReference>
<evidence type="ECO:0000256" key="5">
    <source>
        <dbReference type="ARBA" id="ARBA00022759"/>
    </source>
</evidence>
<dbReference type="PANTHER" id="PTHR24559:SF444">
    <property type="entry name" value="REVERSE TRANSCRIPTASE DOMAIN-CONTAINING PROTEIN"/>
    <property type="match status" value="1"/>
</dbReference>
<dbReference type="Proteomes" id="UP001077788">
    <property type="component" value="Unassembled WGS sequence"/>
</dbReference>
<evidence type="ECO:0000256" key="7">
    <source>
        <dbReference type="ARBA" id="ARBA00022918"/>
    </source>
</evidence>
<evidence type="ECO:0000259" key="8">
    <source>
        <dbReference type="Pfam" id="PF00078"/>
    </source>
</evidence>
<feature type="non-terminal residue" evidence="9">
    <location>
        <position position="94"/>
    </location>
</feature>
<keyword evidence="2" id="KW-0808">Transferase</keyword>
<dbReference type="InterPro" id="IPR000477">
    <property type="entry name" value="RT_dom"/>
</dbReference>
<dbReference type="GO" id="GO:0008233">
    <property type="term" value="F:peptidase activity"/>
    <property type="evidence" value="ECO:0007669"/>
    <property type="project" value="UniProtKB-KW"/>
</dbReference>
<gene>
    <name evidence="9" type="ORF">OYG11_12895</name>
</gene>
<evidence type="ECO:0000256" key="6">
    <source>
        <dbReference type="ARBA" id="ARBA00022801"/>
    </source>
</evidence>
<dbReference type="Gene3D" id="3.30.70.270">
    <property type="match status" value="1"/>
</dbReference>
<keyword evidence="5" id="KW-0255">Endonuclease</keyword>
<evidence type="ECO:0000256" key="4">
    <source>
        <dbReference type="ARBA" id="ARBA00022722"/>
    </source>
</evidence>